<dbReference type="CDD" id="cd00038">
    <property type="entry name" value="CAP_ED"/>
    <property type="match status" value="1"/>
</dbReference>
<dbReference type="SUPFAM" id="SSF46785">
    <property type="entry name" value="Winged helix' DNA-binding domain"/>
    <property type="match status" value="1"/>
</dbReference>
<protein>
    <recommendedName>
        <fullName evidence="8">Global nitrogen regulator</fullName>
    </recommendedName>
</protein>
<dbReference type="SUPFAM" id="SSF51206">
    <property type="entry name" value="cAMP-binding domain-like"/>
    <property type="match status" value="1"/>
</dbReference>
<dbReference type="GO" id="GO:0005829">
    <property type="term" value="C:cytosol"/>
    <property type="evidence" value="ECO:0007669"/>
    <property type="project" value="TreeGrafter"/>
</dbReference>
<evidence type="ECO:0000259" key="5">
    <source>
        <dbReference type="PROSITE" id="PS51063"/>
    </source>
</evidence>
<feature type="domain" description="HTH crp-type" evidence="5">
    <location>
        <begin position="149"/>
        <end position="222"/>
    </location>
</feature>
<name>A0A6S7BGB0_9BURK</name>
<reference evidence="6 7" key="1">
    <citation type="submission" date="2020-04" db="EMBL/GenBank/DDBJ databases">
        <authorList>
            <person name="De Canck E."/>
        </authorList>
    </citation>
    <scope>NUCLEOTIDE SEQUENCE [LARGE SCALE GENOMIC DNA]</scope>
    <source>
        <strain evidence="6 7">LMG 26690</strain>
    </source>
</reference>
<dbReference type="SMART" id="SM00419">
    <property type="entry name" value="HTH_CRP"/>
    <property type="match status" value="1"/>
</dbReference>
<evidence type="ECO:0000259" key="4">
    <source>
        <dbReference type="PROSITE" id="PS50042"/>
    </source>
</evidence>
<sequence length="286" mass="30695">MPSPLCHALLRNLDLFRPLSDTQLDAALKDAVPCRLEAGEAAYRQGAEGAHFFVLLHGCLKVTQITSEGDQVVVRYVNPGDMFGLACAMRQSCYPASVLAVQESVCLAWPAEAWESFMASHPQLGAIALQTMGQRLQDAHIRIQELSTDEVEQRVARAILRLVQQSGQPTHDGIGISFPITRQDVAEMTGTTLHTVSRLLSDWKQRGIVSSGRKRIVLRSPAALTRLSENAQPAMDCASCLSCRSGSPATDADAAMKIKGVARTAADRAAAGHTAGDRTAAELAAH</sequence>
<dbReference type="SMART" id="SM00100">
    <property type="entry name" value="cNMP"/>
    <property type="match status" value="1"/>
</dbReference>
<dbReference type="GO" id="GO:0003677">
    <property type="term" value="F:DNA binding"/>
    <property type="evidence" value="ECO:0007669"/>
    <property type="project" value="UniProtKB-KW"/>
</dbReference>
<dbReference type="Gene3D" id="1.10.10.10">
    <property type="entry name" value="Winged helix-like DNA-binding domain superfamily/Winged helix DNA-binding domain"/>
    <property type="match status" value="1"/>
</dbReference>
<dbReference type="InterPro" id="IPR018490">
    <property type="entry name" value="cNMP-bd_dom_sf"/>
</dbReference>
<proteinExistence type="predicted"/>
<dbReference type="PROSITE" id="PS50042">
    <property type="entry name" value="CNMP_BINDING_3"/>
    <property type="match status" value="1"/>
</dbReference>
<feature type="domain" description="Cyclic nucleotide-binding" evidence="4">
    <location>
        <begin position="15"/>
        <end position="118"/>
    </location>
</feature>
<accession>A0A6S7BGB0</accession>
<dbReference type="PANTHER" id="PTHR24567:SF28">
    <property type="entry name" value="LISTERIOLYSIN REGULATORY PROTEIN"/>
    <property type="match status" value="1"/>
</dbReference>
<evidence type="ECO:0000256" key="3">
    <source>
        <dbReference type="ARBA" id="ARBA00023163"/>
    </source>
</evidence>
<dbReference type="InterPro" id="IPR036388">
    <property type="entry name" value="WH-like_DNA-bd_sf"/>
</dbReference>
<dbReference type="EMBL" id="CADIJM010000006">
    <property type="protein sequence ID" value="CAB3712845.1"/>
    <property type="molecule type" value="Genomic_DNA"/>
</dbReference>
<dbReference type="RefSeq" id="WP_254594996.1">
    <property type="nucleotide sequence ID" value="NZ_CADIJM010000006.1"/>
</dbReference>
<dbReference type="Proteomes" id="UP000494214">
    <property type="component" value="Unassembled WGS sequence"/>
</dbReference>
<dbReference type="AlphaFoldDB" id="A0A6S7BGB0"/>
<dbReference type="InterPro" id="IPR012318">
    <property type="entry name" value="HTH_CRP"/>
</dbReference>
<dbReference type="Gene3D" id="2.60.120.10">
    <property type="entry name" value="Jelly Rolls"/>
    <property type="match status" value="1"/>
</dbReference>
<dbReference type="InterPro" id="IPR036390">
    <property type="entry name" value="WH_DNA-bd_sf"/>
</dbReference>
<keyword evidence="1" id="KW-0805">Transcription regulation</keyword>
<evidence type="ECO:0008006" key="8">
    <source>
        <dbReference type="Google" id="ProtNLM"/>
    </source>
</evidence>
<dbReference type="PROSITE" id="PS51063">
    <property type="entry name" value="HTH_CRP_2"/>
    <property type="match status" value="1"/>
</dbReference>
<keyword evidence="7" id="KW-1185">Reference proteome</keyword>
<organism evidence="6 7">
    <name type="scientific">Achromobacter animicus</name>
    <dbReference type="NCBI Taxonomy" id="1389935"/>
    <lineage>
        <taxon>Bacteria</taxon>
        <taxon>Pseudomonadati</taxon>
        <taxon>Pseudomonadota</taxon>
        <taxon>Betaproteobacteria</taxon>
        <taxon>Burkholderiales</taxon>
        <taxon>Alcaligenaceae</taxon>
        <taxon>Achromobacter</taxon>
    </lineage>
</organism>
<dbReference type="PANTHER" id="PTHR24567">
    <property type="entry name" value="CRP FAMILY TRANSCRIPTIONAL REGULATORY PROTEIN"/>
    <property type="match status" value="1"/>
</dbReference>
<dbReference type="GO" id="GO:0003700">
    <property type="term" value="F:DNA-binding transcription factor activity"/>
    <property type="evidence" value="ECO:0007669"/>
    <property type="project" value="TreeGrafter"/>
</dbReference>
<evidence type="ECO:0000256" key="1">
    <source>
        <dbReference type="ARBA" id="ARBA00023015"/>
    </source>
</evidence>
<evidence type="ECO:0000313" key="7">
    <source>
        <dbReference type="Proteomes" id="UP000494214"/>
    </source>
</evidence>
<evidence type="ECO:0000256" key="2">
    <source>
        <dbReference type="ARBA" id="ARBA00023125"/>
    </source>
</evidence>
<dbReference type="InterPro" id="IPR000595">
    <property type="entry name" value="cNMP-bd_dom"/>
</dbReference>
<dbReference type="InterPro" id="IPR050397">
    <property type="entry name" value="Env_Response_Regulators"/>
</dbReference>
<dbReference type="Pfam" id="PF13545">
    <property type="entry name" value="HTH_Crp_2"/>
    <property type="match status" value="1"/>
</dbReference>
<keyword evidence="3" id="KW-0804">Transcription</keyword>
<gene>
    <name evidence="6" type="ORF">LMG26690_03309</name>
</gene>
<keyword evidence="2" id="KW-0238">DNA-binding</keyword>
<evidence type="ECO:0000313" key="6">
    <source>
        <dbReference type="EMBL" id="CAB3712845.1"/>
    </source>
</evidence>
<dbReference type="Pfam" id="PF00027">
    <property type="entry name" value="cNMP_binding"/>
    <property type="match status" value="1"/>
</dbReference>
<dbReference type="InterPro" id="IPR014710">
    <property type="entry name" value="RmlC-like_jellyroll"/>
</dbReference>
<dbReference type="CDD" id="cd00092">
    <property type="entry name" value="HTH_CRP"/>
    <property type="match status" value="1"/>
</dbReference>
<dbReference type="PRINTS" id="PR00034">
    <property type="entry name" value="HTHCRP"/>
</dbReference>